<evidence type="ECO:0000256" key="3">
    <source>
        <dbReference type="ARBA" id="ARBA00023125"/>
    </source>
</evidence>
<dbReference type="PRINTS" id="PR00046">
    <property type="entry name" value="SIGMA70FCT"/>
</dbReference>
<dbReference type="EMBL" id="DROM01000446">
    <property type="protein sequence ID" value="HHH14056.1"/>
    <property type="molecule type" value="Genomic_DNA"/>
</dbReference>
<dbReference type="PROSITE" id="PS00716">
    <property type="entry name" value="SIGMA70_2"/>
    <property type="match status" value="1"/>
</dbReference>
<comment type="caution">
    <text evidence="6">The sequence shown here is derived from an EMBL/GenBank/DDBJ whole genome shotgun (WGS) entry which is preliminary data.</text>
</comment>
<name>A0A7C5J0H9_9GAMM</name>
<dbReference type="SUPFAM" id="SSF88659">
    <property type="entry name" value="Sigma3 and sigma4 domains of RNA polymerase sigma factors"/>
    <property type="match status" value="2"/>
</dbReference>
<dbReference type="InterPro" id="IPR000943">
    <property type="entry name" value="RNA_pol_sigma70"/>
</dbReference>
<keyword evidence="3" id="KW-0238">DNA-binding</keyword>
<dbReference type="NCBIfam" id="TIGR02937">
    <property type="entry name" value="sigma70-ECF"/>
    <property type="match status" value="1"/>
</dbReference>
<dbReference type="InterPro" id="IPR014284">
    <property type="entry name" value="RNA_pol_sigma-70_dom"/>
</dbReference>
<keyword evidence="2" id="KW-0731">Sigma factor</keyword>
<dbReference type="PANTHER" id="PTHR30385">
    <property type="entry name" value="SIGMA FACTOR F FLAGELLAR"/>
    <property type="match status" value="1"/>
</dbReference>
<feature type="non-terminal residue" evidence="6">
    <location>
        <position position="1"/>
    </location>
</feature>
<proteinExistence type="predicted"/>
<feature type="domain" description="RNA polymerase sigma-70" evidence="5">
    <location>
        <begin position="115"/>
        <end position="141"/>
    </location>
</feature>
<evidence type="ECO:0000256" key="4">
    <source>
        <dbReference type="ARBA" id="ARBA00023163"/>
    </source>
</evidence>
<dbReference type="PANTHER" id="PTHR30385:SF7">
    <property type="entry name" value="RNA POLYMERASE SIGMA FACTOR FLIA"/>
    <property type="match status" value="1"/>
</dbReference>
<evidence type="ECO:0000313" key="6">
    <source>
        <dbReference type="EMBL" id="HHH14056.1"/>
    </source>
</evidence>
<keyword evidence="1" id="KW-0805">Transcription regulation</keyword>
<dbReference type="GO" id="GO:0016987">
    <property type="term" value="F:sigma factor activity"/>
    <property type="evidence" value="ECO:0007669"/>
    <property type="project" value="UniProtKB-KW"/>
</dbReference>
<protein>
    <submittedName>
        <fullName evidence="6">Sigma-70 family RNA polymerase sigma factor</fullName>
    </submittedName>
</protein>
<gene>
    <name evidence="6" type="ORF">ENJ98_07445</name>
</gene>
<dbReference type="Proteomes" id="UP000886100">
    <property type="component" value="Unassembled WGS sequence"/>
</dbReference>
<dbReference type="GO" id="GO:0003677">
    <property type="term" value="F:DNA binding"/>
    <property type="evidence" value="ECO:0007669"/>
    <property type="project" value="UniProtKB-KW"/>
</dbReference>
<dbReference type="InterPro" id="IPR007624">
    <property type="entry name" value="RNA_pol_sigma70_r3"/>
</dbReference>
<dbReference type="InterPro" id="IPR013324">
    <property type="entry name" value="RNA_pol_sigma_r3/r4-like"/>
</dbReference>
<dbReference type="InterPro" id="IPR007630">
    <property type="entry name" value="RNA_pol_sigma70_r4"/>
</dbReference>
<dbReference type="Pfam" id="PF04539">
    <property type="entry name" value="Sigma70_r3"/>
    <property type="match status" value="1"/>
</dbReference>
<keyword evidence="4" id="KW-0804">Transcription</keyword>
<evidence type="ECO:0000259" key="5">
    <source>
        <dbReference type="PROSITE" id="PS00716"/>
    </source>
</evidence>
<evidence type="ECO:0000256" key="1">
    <source>
        <dbReference type="ARBA" id="ARBA00023015"/>
    </source>
</evidence>
<dbReference type="Pfam" id="PF04545">
    <property type="entry name" value="Sigma70_r4"/>
    <property type="match status" value="1"/>
</dbReference>
<reference evidence="6" key="1">
    <citation type="journal article" date="2020" name="mSystems">
        <title>Genome- and Community-Level Interaction Insights into Carbon Utilization and Element Cycling Functions of Hydrothermarchaeota in Hydrothermal Sediment.</title>
        <authorList>
            <person name="Zhou Z."/>
            <person name="Liu Y."/>
            <person name="Xu W."/>
            <person name="Pan J."/>
            <person name="Luo Z.H."/>
            <person name="Li M."/>
        </authorList>
    </citation>
    <scope>NUCLEOTIDE SEQUENCE [LARGE SCALE GENOMIC DNA]</scope>
    <source>
        <strain evidence="6">HyVt-535</strain>
    </source>
</reference>
<dbReference type="CDD" id="cd06171">
    <property type="entry name" value="Sigma70_r4"/>
    <property type="match status" value="1"/>
</dbReference>
<dbReference type="GO" id="GO:0006352">
    <property type="term" value="P:DNA-templated transcription initiation"/>
    <property type="evidence" value="ECO:0007669"/>
    <property type="project" value="InterPro"/>
</dbReference>
<dbReference type="AlphaFoldDB" id="A0A7C5J0H9"/>
<evidence type="ECO:0000256" key="2">
    <source>
        <dbReference type="ARBA" id="ARBA00023082"/>
    </source>
</evidence>
<organism evidence="6">
    <name type="scientific">Thiolapillus brandeum</name>
    <dbReference type="NCBI Taxonomy" id="1076588"/>
    <lineage>
        <taxon>Bacteria</taxon>
        <taxon>Pseudomonadati</taxon>
        <taxon>Pseudomonadota</taxon>
        <taxon>Gammaproteobacteria</taxon>
        <taxon>Chromatiales</taxon>
        <taxon>Sedimenticolaceae</taxon>
        <taxon>Thiolapillus</taxon>
    </lineage>
</organism>
<accession>A0A7C5J0H9</accession>
<dbReference type="Gene3D" id="1.20.140.160">
    <property type="match status" value="1"/>
</dbReference>
<sequence>PRSVYRKARQLAEAVHAVENRVGREAQAEEVAQELGMSLDEYNSILRDTAGCHVLSYDELNGDAWNSDPAVNAEEKGPLPELQKLRFKESLAEAIAALPERERLVMSLYYDDEFNLREIGEILGVSEARVCQIHGQALNRLRARMHDWISGD</sequence>